<proteinExistence type="predicted"/>
<protein>
    <submittedName>
        <fullName evidence="1">Uncharacterized protein</fullName>
    </submittedName>
</protein>
<organism evidence="1 2">
    <name type="scientific">Saccharibacillus kuerlensis</name>
    <dbReference type="NCBI Taxonomy" id="459527"/>
    <lineage>
        <taxon>Bacteria</taxon>
        <taxon>Bacillati</taxon>
        <taxon>Bacillota</taxon>
        <taxon>Bacilli</taxon>
        <taxon>Bacillales</taxon>
        <taxon>Paenibacillaceae</taxon>
        <taxon>Saccharibacillus</taxon>
    </lineage>
</organism>
<evidence type="ECO:0000313" key="1">
    <source>
        <dbReference type="EMBL" id="GGO07791.1"/>
    </source>
</evidence>
<accession>A0ABQ2LBV9</accession>
<dbReference type="Proteomes" id="UP000606653">
    <property type="component" value="Unassembled WGS sequence"/>
</dbReference>
<evidence type="ECO:0000313" key="2">
    <source>
        <dbReference type="Proteomes" id="UP000606653"/>
    </source>
</evidence>
<name>A0ABQ2LBV9_9BACL</name>
<gene>
    <name evidence="1" type="ORF">GCM10010969_36530</name>
</gene>
<sequence length="88" mass="9990">MWKDTADDDEASSPQLCTVFFAAAAICISDKKSLRFRITGSEGFFAYSYSYRTLIAIQENSDYFQYSVICRLLVLPSDLLVYPIGERP</sequence>
<comment type="caution">
    <text evidence="1">The sequence shown here is derived from an EMBL/GenBank/DDBJ whole genome shotgun (WGS) entry which is preliminary data.</text>
</comment>
<keyword evidence="2" id="KW-1185">Reference proteome</keyword>
<reference evidence="2" key="1">
    <citation type="journal article" date="2019" name="Int. J. Syst. Evol. Microbiol.">
        <title>The Global Catalogue of Microorganisms (GCM) 10K type strain sequencing project: providing services to taxonomists for standard genome sequencing and annotation.</title>
        <authorList>
            <consortium name="The Broad Institute Genomics Platform"/>
            <consortium name="The Broad Institute Genome Sequencing Center for Infectious Disease"/>
            <person name="Wu L."/>
            <person name="Ma J."/>
        </authorList>
    </citation>
    <scope>NUCLEOTIDE SEQUENCE [LARGE SCALE GENOMIC DNA]</scope>
    <source>
        <strain evidence="2">CGMCC 1.6964</strain>
    </source>
</reference>
<dbReference type="EMBL" id="BMLN01000014">
    <property type="protein sequence ID" value="GGO07791.1"/>
    <property type="molecule type" value="Genomic_DNA"/>
</dbReference>